<feature type="compositionally biased region" description="Low complexity" evidence="1">
    <location>
        <begin position="29"/>
        <end position="41"/>
    </location>
</feature>
<dbReference type="Pfam" id="PF05258">
    <property type="entry name" value="DciA"/>
    <property type="match status" value="1"/>
</dbReference>
<feature type="compositionally biased region" description="Low complexity" evidence="1">
    <location>
        <begin position="51"/>
        <end position="75"/>
    </location>
</feature>
<evidence type="ECO:0000256" key="1">
    <source>
        <dbReference type="SAM" id="MobiDB-lite"/>
    </source>
</evidence>
<dbReference type="Proteomes" id="UP000248606">
    <property type="component" value="Unassembled WGS sequence"/>
</dbReference>
<sequence>MSPQGKQEAQGPQNSQSSDEGFTSDVVHRTLAAALDAARATGKNVGRGRASRNPYTSRNSPNSYSSANSASSSQSYGGNGPRGEQHHRGAGKASTGRRRRYSWTSSGPDKWDPQLLTALVADTIQKHGWQHEVIGGRIIHNWPEIMGEEIASHSHVEKLDEDGVLYIRTDTTAWATQLRLLQPNILAELGKKYGKTVRMLRILGPAQPSWRKGPRHVKGRGPRDTYG</sequence>
<dbReference type="RefSeq" id="WP_290599100.1">
    <property type="nucleotide sequence ID" value="NZ_CAKZIO010000009.1"/>
</dbReference>
<feature type="compositionally biased region" description="Polar residues" evidence="1">
    <location>
        <begin position="1"/>
        <end position="21"/>
    </location>
</feature>
<dbReference type="PANTHER" id="PTHR36456">
    <property type="entry name" value="UPF0232 PROTEIN SCO3875"/>
    <property type="match status" value="1"/>
</dbReference>
<protein>
    <recommendedName>
        <fullName evidence="4">DUF721 domain-containing protein</fullName>
    </recommendedName>
</protein>
<accession>A0A2W5IBH6</accession>
<dbReference type="AlphaFoldDB" id="A0A2W5IBH6"/>
<proteinExistence type="predicted"/>
<gene>
    <name evidence="2" type="ORF">DI579_06605</name>
</gene>
<dbReference type="EMBL" id="QFOZ01000012">
    <property type="protein sequence ID" value="PZP88377.1"/>
    <property type="molecule type" value="Genomic_DNA"/>
</dbReference>
<evidence type="ECO:0000313" key="3">
    <source>
        <dbReference type="Proteomes" id="UP000248606"/>
    </source>
</evidence>
<dbReference type="InterPro" id="IPR007922">
    <property type="entry name" value="DciA-like"/>
</dbReference>
<reference evidence="2 3" key="1">
    <citation type="submission" date="2017-08" db="EMBL/GenBank/DDBJ databases">
        <title>Infants hospitalized years apart are colonized by the same room-sourced microbial strains.</title>
        <authorList>
            <person name="Brooks B."/>
            <person name="Olm M.R."/>
            <person name="Firek B.A."/>
            <person name="Baker R."/>
            <person name="Thomas B.C."/>
            <person name="Morowitz M.J."/>
            <person name="Banfield J.F."/>
        </authorList>
    </citation>
    <scope>NUCLEOTIDE SEQUENCE [LARGE SCALE GENOMIC DNA]</scope>
    <source>
        <strain evidence="2">S2_006_000_R1_57</strain>
    </source>
</reference>
<name>A0A2W5IBH6_9ACTN</name>
<comment type="caution">
    <text evidence="2">The sequence shown here is derived from an EMBL/GenBank/DDBJ whole genome shotgun (WGS) entry which is preliminary data.</text>
</comment>
<feature type="region of interest" description="Disordered" evidence="1">
    <location>
        <begin position="1"/>
        <end position="107"/>
    </location>
</feature>
<dbReference type="PANTHER" id="PTHR36456:SF1">
    <property type="entry name" value="UPF0232 PROTEIN SCO3875"/>
    <property type="match status" value="1"/>
</dbReference>
<evidence type="ECO:0000313" key="2">
    <source>
        <dbReference type="EMBL" id="PZP88377.1"/>
    </source>
</evidence>
<organism evidence="2 3">
    <name type="scientific">Lawsonella clevelandensis</name>
    <dbReference type="NCBI Taxonomy" id="1528099"/>
    <lineage>
        <taxon>Bacteria</taxon>
        <taxon>Bacillati</taxon>
        <taxon>Actinomycetota</taxon>
        <taxon>Actinomycetes</taxon>
        <taxon>Mycobacteriales</taxon>
        <taxon>Lawsonellaceae</taxon>
        <taxon>Lawsonella</taxon>
    </lineage>
</organism>
<evidence type="ECO:0008006" key="4">
    <source>
        <dbReference type="Google" id="ProtNLM"/>
    </source>
</evidence>